<keyword evidence="1" id="KW-1133">Transmembrane helix</keyword>
<feature type="transmembrane region" description="Helical" evidence="1">
    <location>
        <begin position="65"/>
        <end position="85"/>
    </location>
</feature>
<feature type="transmembrane region" description="Helical" evidence="1">
    <location>
        <begin position="91"/>
        <end position="109"/>
    </location>
</feature>
<organism evidence="2 3">
    <name type="scientific">Brassica cretica</name>
    <name type="common">Mustard</name>
    <dbReference type="NCBI Taxonomy" id="69181"/>
    <lineage>
        <taxon>Eukaryota</taxon>
        <taxon>Viridiplantae</taxon>
        <taxon>Streptophyta</taxon>
        <taxon>Embryophyta</taxon>
        <taxon>Tracheophyta</taxon>
        <taxon>Spermatophyta</taxon>
        <taxon>Magnoliopsida</taxon>
        <taxon>eudicotyledons</taxon>
        <taxon>Gunneridae</taxon>
        <taxon>Pentapetalae</taxon>
        <taxon>rosids</taxon>
        <taxon>malvids</taxon>
        <taxon>Brassicales</taxon>
        <taxon>Brassicaceae</taxon>
        <taxon>Brassiceae</taxon>
        <taxon>Brassica</taxon>
    </lineage>
</organism>
<comment type="caution">
    <text evidence="2">The sequence shown here is derived from an EMBL/GenBank/DDBJ whole genome shotgun (WGS) entry which is preliminary data.</text>
</comment>
<dbReference type="EMBL" id="QGKX02001347">
    <property type="protein sequence ID" value="KAF3524930.1"/>
    <property type="molecule type" value="Genomic_DNA"/>
</dbReference>
<accession>A0A8S9PYR8</accession>
<evidence type="ECO:0008006" key="4">
    <source>
        <dbReference type="Google" id="ProtNLM"/>
    </source>
</evidence>
<dbReference type="AlphaFoldDB" id="A0A8S9PYR8"/>
<feature type="transmembrane region" description="Helical" evidence="1">
    <location>
        <begin position="31"/>
        <end position="53"/>
    </location>
</feature>
<proteinExistence type="predicted"/>
<name>A0A8S9PYR8_BRACR</name>
<dbReference type="Proteomes" id="UP000712600">
    <property type="component" value="Unassembled WGS sequence"/>
</dbReference>
<keyword evidence="1" id="KW-0472">Membrane</keyword>
<keyword evidence="1" id="KW-0812">Transmembrane</keyword>
<reference evidence="2" key="1">
    <citation type="submission" date="2019-12" db="EMBL/GenBank/DDBJ databases">
        <title>Genome sequencing and annotation of Brassica cretica.</title>
        <authorList>
            <person name="Studholme D.J."/>
            <person name="Sarris P."/>
        </authorList>
    </citation>
    <scope>NUCLEOTIDE SEQUENCE</scope>
    <source>
        <strain evidence="2">PFS-109/04</strain>
        <tissue evidence="2">Leaf</tissue>
    </source>
</reference>
<sequence>MSQTVRGCYTDLPALGRCPRDDIARYHKGPAIVVIGSLGCLLNCRVPTTLRFLLPLLRGFLRKNILLFFRGPALVALLPSNRLIVLTLRSSGLLILLGLTLSFLPRMFFGSTPFSLLGDHLSSHPEERRLLHNRGCP</sequence>
<evidence type="ECO:0000313" key="3">
    <source>
        <dbReference type="Proteomes" id="UP000712600"/>
    </source>
</evidence>
<protein>
    <recommendedName>
        <fullName evidence="4">Transmembrane protein</fullName>
    </recommendedName>
</protein>
<gene>
    <name evidence="2" type="ORF">F2Q69_00047869</name>
</gene>
<evidence type="ECO:0000313" key="2">
    <source>
        <dbReference type="EMBL" id="KAF3524930.1"/>
    </source>
</evidence>
<evidence type="ECO:0000256" key="1">
    <source>
        <dbReference type="SAM" id="Phobius"/>
    </source>
</evidence>